<gene>
    <name evidence="1" type="ORF">BDN72DRAFT_903468</name>
</gene>
<dbReference type="Proteomes" id="UP000308600">
    <property type="component" value="Unassembled WGS sequence"/>
</dbReference>
<dbReference type="EMBL" id="ML208601">
    <property type="protein sequence ID" value="TFK62168.1"/>
    <property type="molecule type" value="Genomic_DNA"/>
</dbReference>
<evidence type="ECO:0000313" key="2">
    <source>
        <dbReference type="Proteomes" id="UP000308600"/>
    </source>
</evidence>
<sequence length="1055" mass="115505">MDPTARNGSSPPPNAFPARRDETTLRSIVLPEMNTDPKALQNASNLHESAPSSATDALNKRADDSDSTPMDVDPPQTMKDLEKSTIQDGGLEVAQFTNPSTDQCLQPETGKNTPFDSRDGDEDQDGERDEDMEESDLSEGEDLRDDVDLALSELNFNASYAVGKAFPLAPNPWLTIEGLGLIGLPLSQGDAKRIISSSKQPAYGLESANAVNTDVRNAWEVSSQVVSFGNSDWDAFLKKQVLAAARDGLGFTADTNALRLRLHKLLLYETGSQSLPVPHQDTSKVEGAFATVTVILPSYYAGGEIRVSHPAGSKVLSLPPNSFFQTSMLAWYADGTHSVQPVQSGYLLALSYNLIHTVPNLPTLTLPPTGDKIAFVRRTLKKWHKKKYNEDEDSEYDSLAFLFDHRYSAKELSRGSKALKGKDAHIVANLCPIAEEMDFVLLLASLKYTKSGHREDGDEEDVDISNIVNLDGNLVIGKKSSSTAWGAAQVIPKGAFEGAEPDGDEVNDCDYESGESGDVAITEWYNRTTLILFHESWKQDFIISVGGLKYAISKLKKVDPLAPTEDSRQLVKRVAAFLSSDHGDTATPSDWDDITKIALSWKSLEIWKAICEERIASSKGIDSSPYKKALKIFSFEELRITLEQILASTTYLSQRLGLIRSILSHASKDNSILGWCRTQIFRALTIQRLKEDDIPLIIKVIQTEGISETLTHIIPSLYEPTVTSDIWVILLRSILRIAEAANSPDEQPGDWKEFIPQCLDRAIDPNRAVDDSRVKSSVELISLVVSFGFPDLASRVLDTLLSVTGPLLFRFKYMYSPLVPLLQQTLAKYHISITTPPFSTFAQNIIGLHLRYLLGGKDQIIQTVVKTFSCSAACTDCKTLDAFMASWSTEHGFRVNERRQNHVQRQIDLGKGRDIVSFSVTGATLVIRKKSEIVAASQWPTRQANARAFLKLFGASDVIAQLTGTEGDVAMALDGIQAFRWTEASSVSSIGGISTMAVATVTAGPSQAAQPSSSLPSAGTSGSRQQVDSSTQEVAGRKRVRTKQTAVKVPMSISF</sequence>
<evidence type="ECO:0000313" key="1">
    <source>
        <dbReference type="EMBL" id="TFK62168.1"/>
    </source>
</evidence>
<keyword evidence="2" id="KW-1185">Reference proteome</keyword>
<protein>
    <submittedName>
        <fullName evidence="1">Uncharacterized protein</fullName>
    </submittedName>
</protein>
<reference evidence="1 2" key="1">
    <citation type="journal article" date="2019" name="Nat. Ecol. Evol.">
        <title>Megaphylogeny resolves global patterns of mushroom evolution.</title>
        <authorList>
            <person name="Varga T."/>
            <person name="Krizsan K."/>
            <person name="Foldi C."/>
            <person name="Dima B."/>
            <person name="Sanchez-Garcia M."/>
            <person name="Sanchez-Ramirez S."/>
            <person name="Szollosi G.J."/>
            <person name="Szarkandi J.G."/>
            <person name="Papp V."/>
            <person name="Albert L."/>
            <person name="Andreopoulos W."/>
            <person name="Angelini C."/>
            <person name="Antonin V."/>
            <person name="Barry K.W."/>
            <person name="Bougher N.L."/>
            <person name="Buchanan P."/>
            <person name="Buyck B."/>
            <person name="Bense V."/>
            <person name="Catcheside P."/>
            <person name="Chovatia M."/>
            <person name="Cooper J."/>
            <person name="Damon W."/>
            <person name="Desjardin D."/>
            <person name="Finy P."/>
            <person name="Geml J."/>
            <person name="Haridas S."/>
            <person name="Hughes K."/>
            <person name="Justo A."/>
            <person name="Karasinski D."/>
            <person name="Kautmanova I."/>
            <person name="Kiss B."/>
            <person name="Kocsube S."/>
            <person name="Kotiranta H."/>
            <person name="LaButti K.M."/>
            <person name="Lechner B.E."/>
            <person name="Liimatainen K."/>
            <person name="Lipzen A."/>
            <person name="Lukacs Z."/>
            <person name="Mihaltcheva S."/>
            <person name="Morgado L.N."/>
            <person name="Niskanen T."/>
            <person name="Noordeloos M.E."/>
            <person name="Ohm R.A."/>
            <person name="Ortiz-Santana B."/>
            <person name="Ovrebo C."/>
            <person name="Racz N."/>
            <person name="Riley R."/>
            <person name="Savchenko A."/>
            <person name="Shiryaev A."/>
            <person name="Soop K."/>
            <person name="Spirin V."/>
            <person name="Szebenyi C."/>
            <person name="Tomsovsky M."/>
            <person name="Tulloss R.E."/>
            <person name="Uehling J."/>
            <person name="Grigoriev I.V."/>
            <person name="Vagvolgyi C."/>
            <person name="Papp T."/>
            <person name="Martin F.M."/>
            <person name="Miettinen O."/>
            <person name="Hibbett D.S."/>
            <person name="Nagy L.G."/>
        </authorList>
    </citation>
    <scope>NUCLEOTIDE SEQUENCE [LARGE SCALE GENOMIC DNA]</scope>
    <source>
        <strain evidence="1 2">NL-1719</strain>
    </source>
</reference>
<name>A0ACD3A8G7_9AGAR</name>
<proteinExistence type="predicted"/>
<organism evidence="1 2">
    <name type="scientific">Pluteus cervinus</name>
    <dbReference type="NCBI Taxonomy" id="181527"/>
    <lineage>
        <taxon>Eukaryota</taxon>
        <taxon>Fungi</taxon>
        <taxon>Dikarya</taxon>
        <taxon>Basidiomycota</taxon>
        <taxon>Agaricomycotina</taxon>
        <taxon>Agaricomycetes</taxon>
        <taxon>Agaricomycetidae</taxon>
        <taxon>Agaricales</taxon>
        <taxon>Pluteineae</taxon>
        <taxon>Pluteaceae</taxon>
        <taxon>Pluteus</taxon>
    </lineage>
</organism>
<accession>A0ACD3A8G7</accession>